<dbReference type="Proteomes" id="UP001386955">
    <property type="component" value="Unassembled WGS sequence"/>
</dbReference>
<comment type="subcellular location">
    <subcellularLocation>
        <location evidence="1">Nucleus</location>
    </subcellularLocation>
</comment>
<proteinExistence type="inferred from homology"/>
<evidence type="ECO:0000256" key="1">
    <source>
        <dbReference type="RuleBase" id="RU367018"/>
    </source>
</evidence>
<sequence>MESHITTILTPFSFSKLQEQLVLVAHYASFSIEDGFLVRHHTKVEGGQKVYWALQEGIISCNCHQFEFTGILSKHSIKVFSTGNCFKIPNRYLLIRWCRINMSSSKLLQSAPNDHVKRVKLLQNMVSSLIVEYAKFKKWLDIATEQVSIFSSRIREQPIALQRGRDISSINSNL</sequence>
<dbReference type="PANTHER" id="PTHR31669:SF184">
    <property type="entry name" value="PROTEIN FAR1-RELATED SEQUENCE 11"/>
    <property type="match status" value="1"/>
</dbReference>
<keyword evidence="3" id="KW-1185">Reference proteome</keyword>
<name>A0AAN9S872_PSOTE</name>
<dbReference type="GO" id="GO:0008270">
    <property type="term" value="F:zinc ion binding"/>
    <property type="evidence" value="ECO:0007669"/>
    <property type="project" value="UniProtKB-UniRule"/>
</dbReference>
<dbReference type="PANTHER" id="PTHR31669">
    <property type="entry name" value="PROTEIN FAR1-RELATED SEQUENCE 10-RELATED"/>
    <property type="match status" value="1"/>
</dbReference>
<dbReference type="EMBL" id="JAYMYS010000005">
    <property type="protein sequence ID" value="KAK7390766.1"/>
    <property type="molecule type" value="Genomic_DNA"/>
</dbReference>
<protein>
    <recommendedName>
        <fullName evidence="1">Protein FAR1-RELATED SEQUENCE</fullName>
    </recommendedName>
</protein>
<gene>
    <name evidence="2" type="ORF">VNO78_18832</name>
</gene>
<dbReference type="AlphaFoldDB" id="A0AAN9S872"/>
<keyword evidence="1" id="KW-0539">Nucleus</keyword>
<evidence type="ECO:0000313" key="2">
    <source>
        <dbReference type="EMBL" id="KAK7390766.1"/>
    </source>
</evidence>
<keyword evidence="1" id="KW-0862">Zinc</keyword>
<comment type="function">
    <text evidence="1">Putative transcription activator involved in regulating light control of development.</text>
</comment>
<comment type="caution">
    <text evidence="2">The sequence shown here is derived from an EMBL/GenBank/DDBJ whole genome shotgun (WGS) entry which is preliminary data.</text>
</comment>
<organism evidence="2 3">
    <name type="scientific">Psophocarpus tetragonolobus</name>
    <name type="common">Winged bean</name>
    <name type="synonym">Dolichos tetragonolobus</name>
    <dbReference type="NCBI Taxonomy" id="3891"/>
    <lineage>
        <taxon>Eukaryota</taxon>
        <taxon>Viridiplantae</taxon>
        <taxon>Streptophyta</taxon>
        <taxon>Embryophyta</taxon>
        <taxon>Tracheophyta</taxon>
        <taxon>Spermatophyta</taxon>
        <taxon>Magnoliopsida</taxon>
        <taxon>eudicotyledons</taxon>
        <taxon>Gunneridae</taxon>
        <taxon>Pentapetalae</taxon>
        <taxon>rosids</taxon>
        <taxon>fabids</taxon>
        <taxon>Fabales</taxon>
        <taxon>Fabaceae</taxon>
        <taxon>Papilionoideae</taxon>
        <taxon>50 kb inversion clade</taxon>
        <taxon>NPAAA clade</taxon>
        <taxon>indigoferoid/millettioid clade</taxon>
        <taxon>Phaseoleae</taxon>
        <taxon>Psophocarpus</taxon>
    </lineage>
</organism>
<keyword evidence="1" id="KW-0479">Metal-binding</keyword>
<dbReference type="InterPro" id="IPR031052">
    <property type="entry name" value="FHY3/FAR1"/>
</dbReference>
<accession>A0AAN9S872</accession>
<evidence type="ECO:0000313" key="3">
    <source>
        <dbReference type="Proteomes" id="UP001386955"/>
    </source>
</evidence>
<comment type="similarity">
    <text evidence="1">Belongs to the FHY3/FAR1 family.</text>
</comment>
<dbReference type="GO" id="GO:0006355">
    <property type="term" value="P:regulation of DNA-templated transcription"/>
    <property type="evidence" value="ECO:0007669"/>
    <property type="project" value="UniProtKB-UniRule"/>
</dbReference>
<reference evidence="2 3" key="1">
    <citation type="submission" date="2024-01" db="EMBL/GenBank/DDBJ databases">
        <title>The genomes of 5 underutilized Papilionoideae crops provide insights into root nodulation and disease resistanc.</title>
        <authorList>
            <person name="Jiang F."/>
        </authorList>
    </citation>
    <scope>NUCLEOTIDE SEQUENCE [LARGE SCALE GENOMIC DNA]</scope>
    <source>
        <strain evidence="2">DUOXIRENSHENG_FW03</strain>
        <tissue evidence="2">Leaves</tissue>
    </source>
</reference>
<keyword evidence="1" id="KW-0863">Zinc-finger</keyword>
<dbReference type="GO" id="GO:0005634">
    <property type="term" value="C:nucleus"/>
    <property type="evidence" value="ECO:0007669"/>
    <property type="project" value="UniProtKB-SubCell"/>
</dbReference>